<evidence type="ECO:0000259" key="7">
    <source>
        <dbReference type="PROSITE" id="PS51918"/>
    </source>
</evidence>
<keyword evidence="9" id="KW-1185">Reference proteome</keyword>
<sequence length="380" mass="43117">MTRRSPANEHHMTLMERMRVLSEGTKYDSCNQSAVCHAFGPDGRCIQLYKTLMTNTCSGECTYCPNRCGRDSVKASLSPEEITKITWSFYRRNAIEGLFLSSGVMGDAERTAEKQLEVARLLRGQGFTGYIHIRVMPGTPKYLLEEIAECANKFGVNAETTSTINYSEICPNFDYKNDVLQRLQWTRDLINKKRKEEGFRGRIIGANDTQFVVGAVQESDREIIGTVENFMNRYELRRPYFMSFDPVPFTPLENNDPSPMWREIRLYQTSYLLKDYGMTAYDLDSVLDDNGFLLDMDPKMLLASCNPDTFPINVNTASREDLLKVPGIGPVGANRIIQSRPISSEKELSRMGVVMSRARPFIELNGKRQTNLFSFTGVGA</sequence>
<dbReference type="Gene3D" id="3.20.20.70">
    <property type="entry name" value="Aldolase class I"/>
    <property type="match status" value="1"/>
</dbReference>
<evidence type="ECO:0000256" key="2">
    <source>
        <dbReference type="ARBA" id="ARBA00022723"/>
    </source>
</evidence>
<dbReference type="GO" id="GO:0140097">
    <property type="term" value="F:catalytic activity, acting on DNA"/>
    <property type="evidence" value="ECO:0007669"/>
    <property type="project" value="UniProtKB-ARBA"/>
</dbReference>
<evidence type="ECO:0000256" key="5">
    <source>
        <dbReference type="ARBA" id="ARBA00023014"/>
    </source>
</evidence>
<dbReference type="SUPFAM" id="SSF47781">
    <property type="entry name" value="RuvA domain 2-like"/>
    <property type="match status" value="1"/>
</dbReference>
<accession>A0AA51UKC5</accession>
<dbReference type="InterPro" id="IPR013785">
    <property type="entry name" value="Aldolase_TIM"/>
</dbReference>
<dbReference type="SMART" id="SM00729">
    <property type="entry name" value="Elp3"/>
    <property type="match status" value="1"/>
</dbReference>
<organism evidence="8 9">
    <name type="scientific">Methanolobus sediminis</name>
    <dbReference type="NCBI Taxonomy" id="3072978"/>
    <lineage>
        <taxon>Archaea</taxon>
        <taxon>Methanobacteriati</taxon>
        <taxon>Methanobacteriota</taxon>
        <taxon>Stenosarchaea group</taxon>
        <taxon>Methanomicrobia</taxon>
        <taxon>Methanosarcinales</taxon>
        <taxon>Methanosarcinaceae</taxon>
        <taxon>Methanolobus</taxon>
    </lineage>
</organism>
<dbReference type="PROSITE" id="PS51918">
    <property type="entry name" value="RADICAL_SAM"/>
    <property type="match status" value="1"/>
</dbReference>
<dbReference type="SFLD" id="SFLDG01102">
    <property type="entry name" value="Uncharacterised_Radical_SAM_Su"/>
    <property type="match status" value="1"/>
</dbReference>
<dbReference type="GO" id="GO:0006281">
    <property type="term" value="P:DNA repair"/>
    <property type="evidence" value="ECO:0007669"/>
    <property type="project" value="UniProtKB-KW"/>
</dbReference>
<keyword evidence="1" id="KW-0949">S-adenosyl-L-methionine</keyword>
<keyword evidence="2" id="KW-0479">Metal-binding</keyword>
<dbReference type="EMBL" id="CP133592">
    <property type="protein sequence ID" value="WMW23926.1"/>
    <property type="molecule type" value="Genomic_DNA"/>
</dbReference>
<dbReference type="InterPro" id="IPR023874">
    <property type="entry name" value="DNA_rSAM_put"/>
</dbReference>
<dbReference type="Proteomes" id="UP001182908">
    <property type="component" value="Chromosome"/>
</dbReference>
<dbReference type="Pfam" id="PF00633">
    <property type="entry name" value="HHH"/>
    <property type="match status" value="1"/>
</dbReference>
<dbReference type="InterPro" id="IPR000445">
    <property type="entry name" value="HhH_motif"/>
</dbReference>
<evidence type="ECO:0000256" key="6">
    <source>
        <dbReference type="ARBA" id="ARBA00023204"/>
    </source>
</evidence>
<keyword evidence="3" id="KW-0227">DNA damage</keyword>
<dbReference type="SFLD" id="SFLDS00029">
    <property type="entry name" value="Radical_SAM"/>
    <property type="match status" value="1"/>
</dbReference>
<dbReference type="KEGG" id="mseb:RE474_07380"/>
<dbReference type="InterPro" id="IPR006638">
    <property type="entry name" value="Elp3/MiaA/NifB-like_rSAM"/>
</dbReference>
<proteinExistence type="predicted"/>
<keyword evidence="6" id="KW-0234">DNA repair</keyword>
<dbReference type="InterPro" id="IPR007197">
    <property type="entry name" value="rSAM"/>
</dbReference>
<evidence type="ECO:0000313" key="8">
    <source>
        <dbReference type="EMBL" id="WMW23926.1"/>
    </source>
</evidence>
<reference evidence="8 9" key="1">
    <citation type="submission" date="2023-08" db="EMBL/GenBank/DDBJ databases">
        <title>Methanolobus mangrovi sp. nov. and Methanolobus sediminis sp. nov, two novel methylotrophic methanogens isolated from mangrove sediments in China.</title>
        <authorList>
            <person name="Zhou J."/>
        </authorList>
    </citation>
    <scope>NUCLEOTIDE SEQUENCE [LARGE SCALE GENOMIC DNA]</scope>
    <source>
        <strain evidence="8 9">FTZ6</strain>
    </source>
</reference>
<dbReference type="Gene3D" id="1.10.150.320">
    <property type="entry name" value="Photosystem II 12 kDa extrinsic protein"/>
    <property type="match status" value="1"/>
</dbReference>
<dbReference type="GO" id="GO:0003677">
    <property type="term" value="F:DNA binding"/>
    <property type="evidence" value="ECO:0007669"/>
    <property type="project" value="InterPro"/>
</dbReference>
<evidence type="ECO:0000256" key="3">
    <source>
        <dbReference type="ARBA" id="ARBA00022763"/>
    </source>
</evidence>
<evidence type="ECO:0000256" key="1">
    <source>
        <dbReference type="ARBA" id="ARBA00022691"/>
    </source>
</evidence>
<feature type="domain" description="Radical SAM core" evidence="7">
    <location>
        <begin position="38"/>
        <end position="282"/>
    </location>
</feature>
<keyword evidence="5" id="KW-0411">Iron-sulfur</keyword>
<dbReference type="RefSeq" id="WP_309309744.1">
    <property type="nucleotide sequence ID" value="NZ_CP133592.1"/>
</dbReference>
<keyword evidence="4" id="KW-0408">Iron</keyword>
<protein>
    <submittedName>
        <fullName evidence="8">Helix-hairpin-helix domain-containing protein</fullName>
    </submittedName>
</protein>
<dbReference type="InterPro" id="IPR058240">
    <property type="entry name" value="rSAM_sf"/>
</dbReference>
<dbReference type="AlphaFoldDB" id="A0AA51UKC5"/>
<dbReference type="GO" id="GO:0046872">
    <property type="term" value="F:metal ion binding"/>
    <property type="evidence" value="ECO:0007669"/>
    <property type="project" value="UniProtKB-KW"/>
</dbReference>
<evidence type="ECO:0000256" key="4">
    <source>
        <dbReference type="ARBA" id="ARBA00023004"/>
    </source>
</evidence>
<name>A0AA51UKC5_9EURY</name>
<dbReference type="SUPFAM" id="SSF102114">
    <property type="entry name" value="Radical SAM enzymes"/>
    <property type="match status" value="1"/>
</dbReference>
<evidence type="ECO:0000313" key="9">
    <source>
        <dbReference type="Proteomes" id="UP001182908"/>
    </source>
</evidence>
<dbReference type="GeneID" id="84232527"/>
<dbReference type="InterPro" id="IPR010994">
    <property type="entry name" value="RuvA_2-like"/>
</dbReference>
<gene>
    <name evidence="8" type="ORF">RE474_07380</name>
</gene>
<dbReference type="GO" id="GO:0016787">
    <property type="term" value="F:hydrolase activity"/>
    <property type="evidence" value="ECO:0007669"/>
    <property type="project" value="UniProtKB-ARBA"/>
</dbReference>
<dbReference type="GO" id="GO:0051536">
    <property type="term" value="F:iron-sulfur cluster binding"/>
    <property type="evidence" value="ECO:0007669"/>
    <property type="project" value="UniProtKB-KW"/>
</dbReference>